<reference evidence="8" key="1">
    <citation type="submission" date="2020-04" db="EMBL/GenBank/DDBJ databases">
        <authorList>
            <person name="Alioto T."/>
            <person name="Alioto T."/>
            <person name="Gomez Garrido J."/>
        </authorList>
    </citation>
    <scope>NUCLEOTIDE SEQUENCE</scope>
    <source>
        <strain evidence="8">A484AB</strain>
    </source>
</reference>
<accession>A0A7D9L624</accession>
<dbReference type="AlphaFoldDB" id="A0A7D9L624"/>
<dbReference type="InterPro" id="IPR002110">
    <property type="entry name" value="Ankyrin_rpt"/>
</dbReference>
<dbReference type="OrthoDB" id="163438at2759"/>
<dbReference type="PROSITE" id="PS50297">
    <property type="entry name" value="ANK_REP_REGION"/>
    <property type="match status" value="4"/>
</dbReference>
<dbReference type="Gene3D" id="1.25.40.20">
    <property type="entry name" value="Ankyrin repeat-containing domain"/>
    <property type="match status" value="1"/>
</dbReference>
<proteinExistence type="inferred from homology"/>
<keyword evidence="2 7" id="KW-0812">Transmembrane</keyword>
<dbReference type="Proteomes" id="UP001152795">
    <property type="component" value="Unassembled WGS sequence"/>
</dbReference>
<comment type="caution">
    <text evidence="8">The sequence shown here is derived from an EMBL/GenBank/DDBJ whole genome shotgun (WGS) entry which is preliminary data.</text>
</comment>
<dbReference type="PANTHER" id="PTHR24161">
    <property type="entry name" value="ANK_REP_REGION DOMAIN-CONTAINING PROTEIN-RELATED"/>
    <property type="match status" value="1"/>
</dbReference>
<evidence type="ECO:0000256" key="6">
    <source>
        <dbReference type="ARBA" id="ARBA00023136"/>
    </source>
</evidence>
<keyword evidence="7" id="KW-0012">Acyltransferase</keyword>
<feature type="non-terminal residue" evidence="8">
    <location>
        <position position="1"/>
    </location>
</feature>
<dbReference type="Pfam" id="PF01529">
    <property type="entry name" value="DHHC"/>
    <property type="match status" value="1"/>
</dbReference>
<feature type="transmembrane region" description="Helical" evidence="7">
    <location>
        <begin position="242"/>
        <end position="259"/>
    </location>
</feature>
<organism evidence="8 9">
    <name type="scientific">Paramuricea clavata</name>
    <name type="common">Red gorgonian</name>
    <name type="synonym">Violescent sea-whip</name>
    <dbReference type="NCBI Taxonomy" id="317549"/>
    <lineage>
        <taxon>Eukaryota</taxon>
        <taxon>Metazoa</taxon>
        <taxon>Cnidaria</taxon>
        <taxon>Anthozoa</taxon>
        <taxon>Octocorallia</taxon>
        <taxon>Malacalcyonacea</taxon>
        <taxon>Plexauridae</taxon>
        <taxon>Paramuricea</taxon>
    </lineage>
</organism>
<dbReference type="PANTHER" id="PTHR24161:SF17">
    <property type="entry name" value="PALMITOYLTRANSFERASE"/>
    <property type="match status" value="1"/>
</dbReference>
<keyword evidence="6 7" id="KW-0472">Membrane</keyword>
<comment type="similarity">
    <text evidence="7">Belongs to the DHHC palmitoyltransferase family.</text>
</comment>
<dbReference type="InterPro" id="IPR001594">
    <property type="entry name" value="Palmitoyltrfase_DHHC"/>
</dbReference>
<keyword evidence="3" id="KW-0677">Repeat</keyword>
<gene>
    <name evidence="8" type="ORF">PACLA_8A016788</name>
</gene>
<dbReference type="Pfam" id="PF12796">
    <property type="entry name" value="Ank_2"/>
    <property type="match status" value="2"/>
</dbReference>
<evidence type="ECO:0000256" key="2">
    <source>
        <dbReference type="ARBA" id="ARBA00022692"/>
    </source>
</evidence>
<evidence type="ECO:0000256" key="4">
    <source>
        <dbReference type="ARBA" id="ARBA00022989"/>
    </source>
</evidence>
<dbReference type="SMART" id="SM00248">
    <property type="entry name" value="ANK"/>
    <property type="match status" value="6"/>
</dbReference>
<keyword evidence="5" id="KW-0040">ANK repeat</keyword>
<evidence type="ECO:0000256" key="5">
    <source>
        <dbReference type="ARBA" id="ARBA00023043"/>
    </source>
</evidence>
<dbReference type="PROSITE" id="PS50088">
    <property type="entry name" value="ANK_REPEAT"/>
    <property type="match status" value="5"/>
</dbReference>
<dbReference type="EC" id="2.3.1.225" evidence="7"/>
<dbReference type="Pfam" id="PF00023">
    <property type="entry name" value="Ank"/>
    <property type="match status" value="1"/>
</dbReference>
<keyword evidence="7" id="KW-0808">Transferase</keyword>
<comment type="domain">
    <text evidence="7">The DHHC domain is required for palmitoyltransferase activity.</text>
</comment>
<keyword evidence="4 7" id="KW-1133">Transmembrane helix</keyword>
<dbReference type="EMBL" id="CACRXK020013928">
    <property type="protein sequence ID" value="CAB4025977.1"/>
    <property type="molecule type" value="Genomic_DNA"/>
</dbReference>
<dbReference type="GO" id="GO:0000139">
    <property type="term" value="C:Golgi membrane"/>
    <property type="evidence" value="ECO:0007669"/>
    <property type="project" value="TreeGrafter"/>
</dbReference>
<evidence type="ECO:0000256" key="3">
    <source>
        <dbReference type="ARBA" id="ARBA00022737"/>
    </source>
</evidence>
<evidence type="ECO:0000313" key="9">
    <source>
        <dbReference type="Proteomes" id="UP001152795"/>
    </source>
</evidence>
<dbReference type="PROSITE" id="PS50216">
    <property type="entry name" value="DHHC"/>
    <property type="match status" value="1"/>
</dbReference>
<keyword evidence="9" id="KW-1185">Reference proteome</keyword>
<sequence length="369" mass="41940">MISRRDVRMCQLLIAAKGKEILKDHDISGHTALHWACLGGYTKIVELMIENEAPLNAPSENDYGPRPIHWACTEGYIVIVDLLLQHGVPIDTTDKKQCTPLIIAAQYGKSNVSSYLIGKGADIHAVDDEGDSALHWAAFKGHSDLVQLFLYSGFNPEQKDKMGQAPIHLACLSGNLLAVQHLFVMDVSISERDNNQKTPLMLAMGRQNEDIVTYLYRKQSRYIKFTLRDIVFGPPGRSKGPFLFVLINIIFVGYPIYYYMVIPETYSEMPYVHYLFLFLNVVMWMSLYTASTTDPGFLPGDTEEYKLTLKQVALHDDWKDKTGSPLNRLCHTCRLVKPLRSKHCRICNRCVRTFDHHCPYVNNCIGLHN</sequence>
<evidence type="ECO:0000313" key="8">
    <source>
        <dbReference type="EMBL" id="CAB4025977.1"/>
    </source>
</evidence>
<protein>
    <recommendedName>
        <fullName evidence="7">Palmitoyltransferase</fullName>
        <ecNumber evidence="7">2.3.1.225</ecNumber>
    </recommendedName>
</protein>
<comment type="subcellular location">
    <subcellularLocation>
        <location evidence="1">Membrane</location>
        <topology evidence="1">Multi-pass membrane protein</topology>
    </subcellularLocation>
</comment>
<feature type="transmembrane region" description="Helical" evidence="7">
    <location>
        <begin position="271"/>
        <end position="290"/>
    </location>
</feature>
<dbReference type="InterPro" id="IPR036770">
    <property type="entry name" value="Ankyrin_rpt-contain_sf"/>
</dbReference>
<name>A0A7D9L624_PARCT</name>
<dbReference type="SUPFAM" id="SSF48403">
    <property type="entry name" value="Ankyrin repeat"/>
    <property type="match status" value="1"/>
</dbReference>
<comment type="catalytic activity">
    <reaction evidence="7">
        <text>L-cysteinyl-[protein] + hexadecanoyl-CoA = S-hexadecanoyl-L-cysteinyl-[protein] + CoA</text>
        <dbReference type="Rhea" id="RHEA:36683"/>
        <dbReference type="Rhea" id="RHEA-COMP:10131"/>
        <dbReference type="Rhea" id="RHEA-COMP:11032"/>
        <dbReference type="ChEBI" id="CHEBI:29950"/>
        <dbReference type="ChEBI" id="CHEBI:57287"/>
        <dbReference type="ChEBI" id="CHEBI:57379"/>
        <dbReference type="ChEBI" id="CHEBI:74151"/>
        <dbReference type="EC" id="2.3.1.225"/>
    </reaction>
</comment>
<evidence type="ECO:0000256" key="1">
    <source>
        <dbReference type="ARBA" id="ARBA00004141"/>
    </source>
</evidence>
<evidence type="ECO:0000256" key="7">
    <source>
        <dbReference type="RuleBase" id="RU079119"/>
    </source>
</evidence>
<dbReference type="GO" id="GO:0019706">
    <property type="term" value="F:protein-cysteine S-palmitoyltransferase activity"/>
    <property type="evidence" value="ECO:0007669"/>
    <property type="project" value="UniProtKB-EC"/>
</dbReference>